<evidence type="ECO:0000313" key="2">
    <source>
        <dbReference type="Proteomes" id="UP001549691"/>
    </source>
</evidence>
<dbReference type="EMBL" id="JBEWZI010000007">
    <property type="protein sequence ID" value="MET7014266.1"/>
    <property type="molecule type" value="Genomic_DNA"/>
</dbReference>
<name>A0ABV2TK23_9RHOO</name>
<dbReference type="RefSeq" id="WP_354600725.1">
    <property type="nucleotide sequence ID" value="NZ_JBEWZI010000007.1"/>
</dbReference>
<comment type="caution">
    <text evidence="1">The sequence shown here is derived from an EMBL/GenBank/DDBJ whole genome shotgun (WGS) entry which is preliminary data.</text>
</comment>
<organism evidence="1 2">
    <name type="scientific">Uliginosibacterium flavum</name>
    <dbReference type="NCBI Taxonomy" id="1396831"/>
    <lineage>
        <taxon>Bacteria</taxon>
        <taxon>Pseudomonadati</taxon>
        <taxon>Pseudomonadota</taxon>
        <taxon>Betaproteobacteria</taxon>
        <taxon>Rhodocyclales</taxon>
        <taxon>Zoogloeaceae</taxon>
        <taxon>Uliginosibacterium</taxon>
    </lineage>
</organism>
<reference evidence="1 2" key="1">
    <citation type="submission" date="2024-07" db="EMBL/GenBank/DDBJ databases">
        <title>Uliginosibacterium flavum JJ3220;KACC:17644.</title>
        <authorList>
            <person name="Kim M.K."/>
        </authorList>
    </citation>
    <scope>NUCLEOTIDE SEQUENCE [LARGE SCALE GENOMIC DNA]</scope>
    <source>
        <strain evidence="1 2">KACC:17644</strain>
    </source>
</reference>
<gene>
    <name evidence="1" type="ORF">ABXR19_08690</name>
</gene>
<dbReference type="Proteomes" id="UP001549691">
    <property type="component" value="Unassembled WGS sequence"/>
</dbReference>
<accession>A0ABV2TK23</accession>
<sequence length="194" mass="22685">MFSSINSRMKDLIESKLPKYGRFQRLEELSKIKVSVWKSWWARRQRATAQMVEAVALIWPEHAYWLATGDELPKEGFTSPAKEPEFEFSAIAGITQQVLTRRFSILKELTGCLDWNALEQDGEVIQERVVAVVDKFFERYSEITDDDLMVTDDISKLLSPEAMTRKWFAILERDEQFKELEKAREKLIAKIFSK</sequence>
<protein>
    <submittedName>
        <fullName evidence="1">Uncharacterized protein</fullName>
    </submittedName>
</protein>
<keyword evidence="2" id="KW-1185">Reference proteome</keyword>
<evidence type="ECO:0000313" key="1">
    <source>
        <dbReference type="EMBL" id="MET7014266.1"/>
    </source>
</evidence>
<proteinExistence type="predicted"/>